<comment type="caution">
    <text evidence="2">The sequence shown here is derived from an EMBL/GenBank/DDBJ whole genome shotgun (WGS) entry which is preliminary data.</text>
</comment>
<accession>A0A9P6NNZ2</accession>
<sequence length="123" mass="13810">MHSHTSSVLTTVLLKFSKATILLPVTKKTLLSELKTSFLEALNSTKSRPEFMIDQSENGFEFFRRQIESNSSKWILLSDLHLSLSDIGLKEAEILGVGFLGSDGSCPDPEIEAWREPEDEETH</sequence>
<dbReference type="EMBL" id="MU167231">
    <property type="protein sequence ID" value="KAG0149037.1"/>
    <property type="molecule type" value="Genomic_DNA"/>
</dbReference>
<protein>
    <submittedName>
        <fullName evidence="2">Uncharacterized protein</fullName>
    </submittedName>
</protein>
<feature type="region of interest" description="Disordered" evidence="1">
    <location>
        <begin position="103"/>
        <end position="123"/>
    </location>
</feature>
<reference evidence="2" key="1">
    <citation type="submission" date="2013-11" db="EMBL/GenBank/DDBJ databases">
        <title>Genome sequence of the fusiform rust pathogen reveals effectors for host alternation and coevolution with pine.</title>
        <authorList>
            <consortium name="DOE Joint Genome Institute"/>
            <person name="Smith K."/>
            <person name="Pendleton A."/>
            <person name="Kubisiak T."/>
            <person name="Anderson C."/>
            <person name="Salamov A."/>
            <person name="Aerts A."/>
            <person name="Riley R."/>
            <person name="Clum A."/>
            <person name="Lindquist E."/>
            <person name="Ence D."/>
            <person name="Campbell M."/>
            <person name="Kronenberg Z."/>
            <person name="Feau N."/>
            <person name="Dhillon B."/>
            <person name="Hamelin R."/>
            <person name="Burleigh J."/>
            <person name="Smith J."/>
            <person name="Yandell M."/>
            <person name="Nelson C."/>
            <person name="Grigoriev I."/>
            <person name="Davis J."/>
        </authorList>
    </citation>
    <scope>NUCLEOTIDE SEQUENCE</scope>
    <source>
        <strain evidence="2">G11</strain>
    </source>
</reference>
<gene>
    <name evidence="2" type="ORF">CROQUDRAFT_654122</name>
</gene>
<name>A0A9P6NNZ2_9BASI</name>
<evidence type="ECO:0000313" key="3">
    <source>
        <dbReference type="Proteomes" id="UP000886653"/>
    </source>
</evidence>
<keyword evidence="3" id="KW-1185">Reference proteome</keyword>
<organism evidence="2 3">
    <name type="scientific">Cronartium quercuum f. sp. fusiforme G11</name>
    <dbReference type="NCBI Taxonomy" id="708437"/>
    <lineage>
        <taxon>Eukaryota</taxon>
        <taxon>Fungi</taxon>
        <taxon>Dikarya</taxon>
        <taxon>Basidiomycota</taxon>
        <taxon>Pucciniomycotina</taxon>
        <taxon>Pucciniomycetes</taxon>
        <taxon>Pucciniales</taxon>
        <taxon>Coleosporiaceae</taxon>
        <taxon>Cronartium</taxon>
    </lineage>
</organism>
<dbReference type="OrthoDB" id="2505938at2759"/>
<dbReference type="AlphaFoldDB" id="A0A9P6NNZ2"/>
<evidence type="ECO:0000256" key="1">
    <source>
        <dbReference type="SAM" id="MobiDB-lite"/>
    </source>
</evidence>
<evidence type="ECO:0000313" key="2">
    <source>
        <dbReference type="EMBL" id="KAG0149037.1"/>
    </source>
</evidence>
<dbReference type="Proteomes" id="UP000886653">
    <property type="component" value="Unassembled WGS sequence"/>
</dbReference>
<proteinExistence type="predicted"/>